<protein>
    <submittedName>
        <fullName evidence="1">Uncharacterized protein</fullName>
    </submittedName>
</protein>
<organism evidence="1">
    <name type="scientific">Escherichia coli</name>
    <dbReference type="NCBI Taxonomy" id="562"/>
    <lineage>
        <taxon>Bacteria</taxon>
        <taxon>Pseudomonadati</taxon>
        <taxon>Pseudomonadota</taxon>
        <taxon>Gammaproteobacteria</taxon>
        <taxon>Enterobacterales</taxon>
        <taxon>Enterobacteriaceae</taxon>
        <taxon>Escherichia</taxon>
    </lineage>
</organism>
<reference evidence="1" key="1">
    <citation type="submission" date="2019-06" db="EMBL/GenBank/DDBJ databases">
        <authorList>
            <person name="Song H."/>
            <person name="Liu D."/>
            <person name="Wang Y."/>
            <person name="Wu C."/>
        </authorList>
    </citation>
    <scope>NUCLEOTIDE SEQUENCE</scope>
    <source>
        <plasmid evidence="1">p16EC-IncN</plasmid>
    </source>
</reference>
<dbReference type="AlphaFoldDB" id="A0A649Z528"/>
<proteinExistence type="predicted"/>
<name>A0A649Z528_ECOLX</name>
<dbReference type="EMBL" id="MN086778">
    <property type="protein sequence ID" value="QGM50049.1"/>
    <property type="molecule type" value="Genomic_DNA"/>
</dbReference>
<accession>A0A649Z528</accession>
<evidence type="ECO:0000313" key="1">
    <source>
        <dbReference type="EMBL" id="QGM50049.1"/>
    </source>
</evidence>
<geneLocation type="plasmid" evidence="1">
    <name>p16EC-IncN</name>
</geneLocation>
<keyword evidence="1" id="KW-0614">Plasmid</keyword>
<sequence>MITVCFMMISSEGKQGANARWLFNVGDGLKDSDRRRRYR</sequence>